<reference evidence="4" key="1">
    <citation type="submission" date="2015-11" db="EMBL/GenBank/DDBJ databases">
        <authorList>
            <person name="Kumar R."/>
            <person name="Singh D."/>
            <person name="Swarnkar M.K."/>
            <person name="Singh A.K."/>
            <person name="Kumar S."/>
        </authorList>
    </citation>
    <scope>NUCLEOTIDE SEQUENCE [LARGE SCALE GENOMIC DNA]</scope>
    <source>
        <strain evidence="4">ERGS4:06</strain>
    </source>
</reference>
<evidence type="ECO:0000313" key="3">
    <source>
        <dbReference type="EMBL" id="ALO65364.1"/>
    </source>
</evidence>
<feature type="compositionally biased region" description="Gly residues" evidence="1">
    <location>
        <begin position="17"/>
        <end position="31"/>
    </location>
</feature>
<dbReference type="Proteomes" id="UP000059574">
    <property type="component" value="Chromosome"/>
</dbReference>
<dbReference type="AlphaFoldDB" id="A0A0S2LV51"/>
<proteinExistence type="predicted"/>
<evidence type="ECO:0000256" key="1">
    <source>
        <dbReference type="SAM" id="MobiDB-lite"/>
    </source>
</evidence>
<evidence type="ECO:0000313" key="4">
    <source>
        <dbReference type="Proteomes" id="UP000059574"/>
    </source>
</evidence>
<feature type="region of interest" description="Disordered" evidence="1">
    <location>
        <begin position="1"/>
        <end position="43"/>
    </location>
</feature>
<protein>
    <submittedName>
        <fullName evidence="3">Uncharacterized protein</fullName>
    </submittedName>
</protein>
<evidence type="ECO:0000256" key="2">
    <source>
        <dbReference type="SAM" id="Phobius"/>
    </source>
</evidence>
<gene>
    <name evidence="3" type="ORF">AS189_01215</name>
</gene>
<keyword evidence="2" id="KW-1133">Transmembrane helix</keyword>
<accession>A0A0S2LV51</accession>
<name>A0A0S2LV51_9MICC</name>
<keyword evidence="2" id="KW-0472">Membrane</keyword>
<keyword evidence="2" id="KW-0812">Transmembrane</keyword>
<dbReference type="EMBL" id="CP013200">
    <property type="protein sequence ID" value="ALO65364.1"/>
    <property type="molecule type" value="Genomic_DNA"/>
</dbReference>
<organism evidence="3 4">
    <name type="scientific">Arthrobacter alpinus</name>
    <dbReference type="NCBI Taxonomy" id="656366"/>
    <lineage>
        <taxon>Bacteria</taxon>
        <taxon>Bacillati</taxon>
        <taxon>Actinomycetota</taxon>
        <taxon>Actinomycetes</taxon>
        <taxon>Micrococcales</taxon>
        <taxon>Micrococcaceae</taxon>
        <taxon>Arthrobacter</taxon>
    </lineage>
</organism>
<reference evidence="3 4" key="2">
    <citation type="journal article" date="2016" name="J. Biotechnol.">
        <title>Complete genome sequence of Arthrobacter alpinus ERGS4:06, a yellow pigmented bacterium tolerant to cold and radiations isolated from Sikkim Himalaya.</title>
        <authorList>
            <person name="Kumar R."/>
            <person name="Singh D."/>
            <person name="Swarnkar M.K."/>
            <person name="Singh A.K."/>
            <person name="Kumar S."/>
        </authorList>
    </citation>
    <scope>NUCLEOTIDE SEQUENCE [LARGE SCALE GENOMIC DNA]</scope>
    <source>
        <strain evidence="3 4">ERGS4:06</strain>
    </source>
</reference>
<feature type="transmembrane region" description="Helical" evidence="2">
    <location>
        <begin position="51"/>
        <end position="72"/>
    </location>
</feature>
<sequence length="676" mass="70283">MPAIGVPGAPPPPPPGFGGSLPGGPAGGGSAPGAPGSPGPKAKGWRPSKKLVIIGSAVILVLVAAMVALFIVKDIIRGGEKSPEAAGIKLIESVNNKDIVGLFTTIAPHERDSVMRLQTVVVDKFKEFGIAEALKKVSPEVSEAADSGKFVLDGVEITVSGVTPVVTEISADFAQLSFNSGEVHTVIHPDQTKGALRSALDAADKTDVIENTVLIPDLGPNEDGLVLIAAKTDGRWYLSPMLSALELGSMMAEDSSGMVAKGAVPDKFPAGGDSPQEAASAAVRNAVSAVNGADPALLAPSLVKDEAAAFYMYADLWNSSGAGGSSQKVKLGASSFTQGPQDGNRALTFVENVSLSVDGDTVSISDSCFSDPEGDKTCHNGSGYAKNYSSPSANPMSLFTVDGKFGLTTVKEDGKWKVSVLDTATDMAISWLNSLTKEQALALLRLDRTDAPSGAMTVGKAEDVAFNSAGYAVRTLEIDTAQNVILGGGDSGVSASVYSADLQDETHSSSSSSYSSHSSYFELKPGSYVVVLFAADEWQELFDAEGNKVTYSASVTPATYVEPATIEHSTAKYNGSLTSYNDGSEMLELDIPKGTTDKLVMSGVDGSAFKNYVVEIDGKKQTVPVGDGVEHVIVLPAKNGLVNLSVSVGEQQDQNVARPLAGFDARARYELEFVKK</sequence>